<evidence type="ECO:0000313" key="5">
    <source>
        <dbReference type="EMBL" id="ROR72564.1"/>
    </source>
</evidence>
<dbReference type="Pfam" id="PF00356">
    <property type="entry name" value="LacI"/>
    <property type="match status" value="1"/>
</dbReference>
<dbReference type="InterPro" id="IPR010982">
    <property type="entry name" value="Lambda_DNA-bd_dom_sf"/>
</dbReference>
<dbReference type="AlphaFoldDB" id="A0A3N2BBX2"/>
<accession>A0A3N2BBX2</accession>
<dbReference type="InterPro" id="IPR028082">
    <property type="entry name" value="Peripla_BP_I"/>
</dbReference>
<dbReference type="GO" id="GO:0003700">
    <property type="term" value="F:DNA-binding transcription factor activity"/>
    <property type="evidence" value="ECO:0007669"/>
    <property type="project" value="TreeGrafter"/>
</dbReference>
<dbReference type="Gene3D" id="1.10.260.40">
    <property type="entry name" value="lambda repressor-like DNA-binding domains"/>
    <property type="match status" value="1"/>
</dbReference>
<keyword evidence="1" id="KW-0805">Transcription regulation</keyword>
<dbReference type="Proteomes" id="UP000280668">
    <property type="component" value="Unassembled WGS sequence"/>
</dbReference>
<dbReference type="SUPFAM" id="SSF53822">
    <property type="entry name" value="Periplasmic binding protein-like I"/>
    <property type="match status" value="1"/>
</dbReference>
<proteinExistence type="predicted"/>
<evidence type="ECO:0000256" key="3">
    <source>
        <dbReference type="ARBA" id="ARBA00023163"/>
    </source>
</evidence>
<dbReference type="EMBL" id="RKHK01000001">
    <property type="protein sequence ID" value="ROR72564.1"/>
    <property type="molecule type" value="Genomic_DNA"/>
</dbReference>
<keyword evidence="3" id="KW-0804">Transcription</keyword>
<protein>
    <submittedName>
        <fullName evidence="5">LacI family transcriptional regulator</fullName>
    </submittedName>
</protein>
<evidence type="ECO:0000256" key="2">
    <source>
        <dbReference type="ARBA" id="ARBA00023125"/>
    </source>
</evidence>
<comment type="caution">
    <text evidence="5">The sequence shown here is derived from an EMBL/GenBank/DDBJ whole genome shotgun (WGS) entry which is preliminary data.</text>
</comment>
<dbReference type="OrthoDB" id="37081at2"/>
<evidence type="ECO:0000256" key="1">
    <source>
        <dbReference type="ARBA" id="ARBA00023015"/>
    </source>
</evidence>
<gene>
    <name evidence="5" type="ORF">EDD31_0919</name>
</gene>
<dbReference type="InterPro" id="IPR000843">
    <property type="entry name" value="HTH_LacI"/>
</dbReference>
<dbReference type="SUPFAM" id="SSF47413">
    <property type="entry name" value="lambda repressor-like DNA-binding domains"/>
    <property type="match status" value="1"/>
</dbReference>
<organism evidence="5 6">
    <name type="scientific">Bogoriella caseilytica</name>
    <dbReference type="NCBI Taxonomy" id="56055"/>
    <lineage>
        <taxon>Bacteria</taxon>
        <taxon>Bacillati</taxon>
        <taxon>Actinomycetota</taxon>
        <taxon>Actinomycetes</taxon>
        <taxon>Micrococcales</taxon>
        <taxon>Bogoriellaceae</taxon>
        <taxon>Bogoriella</taxon>
    </lineage>
</organism>
<reference evidence="5 6" key="1">
    <citation type="submission" date="2018-11" db="EMBL/GenBank/DDBJ databases">
        <title>Sequencing the genomes of 1000 actinobacteria strains.</title>
        <authorList>
            <person name="Klenk H.-P."/>
        </authorList>
    </citation>
    <scope>NUCLEOTIDE SEQUENCE [LARGE SCALE GENOMIC DNA]</scope>
    <source>
        <strain evidence="5 6">DSM 11294</strain>
    </source>
</reference>
<dbReference type="GO" id="GO:0000976">
    <property type="term" value="F:transcription cis-regulatory region binding"/>
    <property type="evidence" value="ECO:0007669"/>
    <property type="project" value="TreeGrafter"/>
</dbReference>
<dbReference type="SMART" id="SM00354">
    <property type="entry name" value="HTH_LACI"/>
    <property type="match status" value="1"/>
</dbReference>
<dbReference type="Pfam" id="PF00532">
    <property type="entry name" value="Peripla_BP_1"/>
    <property type="match status" value="1"/>
</dbReference>
<evidence type="ECO:0000313" key="6">
    <source>
        <dbReference type="Proteomes" id="UP000280668"/>
    </source>
</evidence>
<name>A0A3N2BBX2_9MICO</name>
<dbReference type="CDD" id="cd01392">
    <property type="entry name" value="HTH_LacI"/>
    <property type="match status" value="1"/>
</dbReference>
<dbReference type="RefSeq" id="WP_123303111.1">
    <property type="nucleotide sequence ID" value="NZ_RKHK01000001.1"/>
</dbReference>
<dbReference type="PROSITE" id="PS00356">
    <property type="entry name" value="HTH_LACI_1"/>
    <property type="match status" value="1"/>
</dbReference>
<dbReference type="PROSITE" id="PS50932">
    <property type="entry name" value="HTH_LACI_2"/>
    <property type="match status" value="1"/>
</dbReference>
<sequence length="336" mass="35721">MAAPLNGRARASIADVAARAGVSVGTVSNVLNRPERVSKHTRARVEAAVQDLAFVRNGSARQLRQGVPSVVGAIVLDIENPFFTAAARGVEDRLSRDSHTLMLGSSDEDPARQARLLQQFEEHGVRGVLITPPDETMTAIEQLRERGTPVVLLDRLSDHPDISSVSVDNVHGAKLAVRHLLDLGHTDIAFLNGHTSIPQCAERRQGARQALAEAGADPDSLVELTLSSLSSEGGSAAMSTVLEEHSEVTATFCINDMVALGALWSLRERRVAVPSGMALVGYDDVSFAPVLAPPLTSVRQPAREMGFRAADLLLGGGPAQQVVHRPELVIRTSTAG</sequence>
<dbReference type="CDD" id="cd06293">
    <property type="entry name" value="PBP1_LacI-like"/>
    <property type="match status" value="1"/>
</dbReference>
<dbReference type="Gene3D" id="3.40.50.2300">
    <property type="match status" value="2"/>
</dbReference>
<dbReference type="PANTHER" id="PTHR30146">
    <property type="entry name" value="LACI-RELATED TRANSCRIPTIONAL REPRESSOR"/>
    <property type="match status" value="1"/>
</dbReference>
<keyword evidence="2" id="KW-0238">DNA-binding</keyword>
<keyword evidence="6" id="KW-1185">Reference proteome</keyword>
<dbReference type="PANTHER" id="PTHR30146:SF109">
    <property type="entry name" value="HTH-TYPE TRANSCRIPTIONAL REGULATOR GALS"/>
    <property type="match status" value="1"/>
</dbReference>
<dbReference type="InterPro" id="IPR001761">
    <property type="entry name" value="Peripla_BP/Lac1_sug-bd_dom"/>
</dbReference>
<evidence type="ECO:0000259" key="4">
    <source>
        <dbReference type="PROSITE" id="PS50932"/>
    </source>
</evidence>
<feature type="domain" description="HTH lacI-type" evidence="4">
    <location>
        <begin position="11"/>
        <end position="65"/>
    </location>
</feature>